<evidence type="ECO:0000313" key="1">
    <source>
        <dbReference type="EMBL" id="SHF51936.1"/>
    </source>
</evidence>
<gene>
    <name evidence="1" type="ORF">SAMN05444274_10635</name>
</gene>
<organism evidence="1 2">
    <name type="scientific">Mariniphaga anaerophila</name>
    <dbReference type="NCBI Taxonomy" id="1484053"/>
    <lineage>
        <taxon>Bacteria</taxon>
        <taxon>Pseudomonadati</taxon>
        <taxon>Bacteroidota</taxon>
        <taxon>Bacteroidia</taxon>
        <taxon>Marinilabiliales</taxon>
        <taxon>Prolixibacteraceae</taxon>
        <taxon>Mariniphaga</taxon>
    </lineage>
</organism>
<protein>
    <submittedName>
        <fullName evidence="1">Uncharacterized protein</fullName>
    </submittedName>
</protein>
<name>A0A1M5CB90_9BACT</name>
<dbReference type="AlphaFoldDB" id="A0A1M5CB90"/>
<dbReference type="EMBL" id="FQUM01000006">
    <property type="protein sequence ID" value="SHF51936.1"/>
    <property type="molecule type" value="Genomic_DNA"/>
</dbReference>
<proteinExistence type="predicted"/>
<dbReference type="Proteomes" id="UP000184164">
    <property type="component" value="Unassembled WGS sequence"/>
</dbReference>
<accession>A0A1M5CB90</accession>
<evidence type="ECO:0000313" key="2">
    <source>
        <dbReference type="Proteomes" id="UP000184164"/>
    </source>
</evidence>
<sequence>MFSEWNQFCSDDVLPFESNFIFWNTYERDWYRSAKSLGEASRNNTTMYLGGNRKYSHEWYMYDPTELSNNPLDLNTIFYSWAKWHINSKTEFRIWRVEL</sequence>
<dbReference type="STRING" id="1484053.SAMN05444274_10635"/>
<keyword evidence="2" id="KW-1185">Reference proteome</keyword>
<reference evidence="1 2" key="1">
    <citation type="submission" date="2016-11" db="EMBL/GenBank/DDBJ databases">
        <authorList>
            <person name="Jaros S."/>
            <person name="Januszkiewicz K."/>
            <person name="Wedrychowicz H."/>
        </authorList>
    </citation>
    <scope>NUCLEOTIDE SEQUENCE [LARGE SCALE GENOMIC DNA]</scope>
    <source>
        <strain evidence="1 2">DSM 26910</strain>
    </source>
</reference>